<dbReference type="PIRSF" id="PIRSF015582">
    <property type="entry name" value="Cit_lyase_B"/>
    <property type="match status" value="1"/>
</dbReference>
<dbReference type="RefSeq" id="WP_222988797.1">
    <property type="nucleotide sequence ID" value="NZ_JAINVV010000003.1"/>
</dbReference>
<dbReference type="SUPFAM" id="SSF51621">
    <property type="entry name" value="Phosphoenolpyruvate/pyruvate domain"/>
    <property type="match status" value="1"/>
</dbReference>
<dbReference type="Pfam" id="PF03328">
    <property type="entry name" value="HpcH_HpaI"/>
    <property type="match status" value="1"/>
</dbReference>
<evidence type="ECO:0000256" key="4">
    <source>
        <dbReference type="ARBA" id="ARBA00022842"/>
    </source>
</evidence>
<dbReference type="Gene3D" id="3.20.20.60">
    <property type="entry name" value="Phosphoenolpyruvate-binding domains"/>
    <property type="match status" value="1"/>
</dbReference>
<dbReference type="EMBL" id="JAINVV010000003">
    <property type="protein sequence ID" value="MBY8821703.1"/>
    <property type="molecule type" value="Genomic_DNA"/>
</dbReference>
<dbReference type="GO" id="GO:0016829">
    <property type="term" value="F:lyase activity"/>
    <property type="evidence" value="ECO:0007669"/>
    <property type="project" value="UniProtKB-KW"/>
</dbReference>
<evidence type="ECO:0000259" key="5">
    <source>
        <dbReference type="Pfam" id="PF03328"/>
    </source>
</evidence>
<dbReference type="InterPro" id="IPR011206">
    <property type="entry name" value="Citrate_lyase_beta/mcl1/mcl2"/>
</dbReference>
<feature type="domain" description="HpcH/HpaI aldolase/citrate lyase" evidence="5">
    <location>
        <begin position="3"/>
        <end position="211"/>
    </location>
</feature>
<dbReference type="InterPro" id="IPR040442">
    <property type="entry name" value="Pyrv_kinase-like_dom_sf"/>
</dbReference>
<sequence length="272" mass="28466">MIRSLLFVPANRADFIAKLDRAPADAVAIDLEDGLAPVARPETRARLDEIVHSARARAAAGTAVWVRVNAADTPDFGADCAAAADCGCDGIILAKAESGEEVERAATLTGRPVLAGIESVAGLFAASEIAHAAQLGVFFGAEDYVVDLGGRRTAQGLEVLYARSQVALAARRARVPALDLVTIDMRDDARCDADAEAGRDLGYTGKMCITPRQVERANAAYRPAPEAVEQAARLIAAYEAAKARGLGAIAFEGRMVDEPLLRQARAIAGAAT</sequence>
<comment type="caution">
    <text evidence="6">The sequence shown here is derived from an EMBL/GenBank/DDBJ whole genome shotgun (WGS) entry which is preliminary data.</text>
</comment>
<evidence type="ECO:0000313" key="6">
    <source>
        <dbReference type="EMBL" id="MBY8821703.1"/>
    </source>
</evidence>
<comment type="cofactor">
    <cofactor evidence="1">
        <name>Mg(2+)</name>
        <dbReference type="ChEBI" id="CHEBI:18420"/>
    </cofactor>
</comment>
<keyword evidence="4" id="KW-0460">Magnesium</keyword>
<accession>A0ABS7PKE6</accession>
<reference evidence="6 7" key="1">
    <citation type="submission" date="2021-08" db="EMBL/GenBank/DDBJ databases">
        <authorList>
            <person name="Tuo L."/>
        </authorList>
    </citation>
    <scope>NUCLEOTIDE SEQUENCE [LARGE SCALE GENOMIC DNA]</scope>
    <source>
        <strain evidence="6 7">JCM 31229</strain>
    </source>
</reference>
<proteinExistence type="inferred from homology"/>
<dbReference type="InterPro" id="IPR015813">
    <property type="entry name" value="Pyrv/PenolPyrv_kinase-like_dom"/>
</dbReference>
<keyword evidence="3" id="KW-0479">Metal-binding</keyword>
<gene>
    <name evidence="6" type="ORF">K7G82_05325</name>
</gene>
<protein>
    <submittedName>
        <fullName evidence="6">CoA ester lyase</fullName>
    </submittedName>
</protein>
<dbReference type="InterPro" id="IPR005000">
    <property type="entry name" value="Aldolase/citrate-lyase_domain"/>
</dbReference>
<keyword evidence="7" id="KW-1185">Reference proteome</keyword>
<evidence type="ECO:0000313" key="7">
    <source>
        <dbReference type="Proteomes" id="UP000706039"/>
    </source>
</evidence>
<evidence type="ECO:0000256" key="2">
    <source>
        <dbReference type="ARBA" id="ARBA00005568"/>
    </source>
</evidence>
<organism evidence="6 7">
    <name type="scientific">Sphingomonas colocasiae</name>
    <dbReference type="NCBI Taxonomy" id="1848973"/>
    <lineage>
        <taxon>Bacteria</taxon>
        <taxon>Pseudomonadati</taxon>
        <taxon>Pseudomonadota</taxon>
        <taxon>Alphaproteobacteria</taxon>
        <taxon>Sphingomonadales</taxon>
        <taxon>Sphingomonadaceae</taxon>
        <taxon>Sphingomonas</taxon>
    </lineage>
</organism>
<keyword evidence="6" id="KW-0456">Lyase</keyword>
<comment type="similarity">
    <text evidence="2">Belongs to the HpcH/HpaI aldolase family.</text>
</comment>
<dbReference type="PANTHER" id="PTHR32308:SF0">
    <property type="entry name" value="HPCH_HPAI ALDOLASE_CITRATE LYASE DOMAIN-CONTAINING PROTEIN"/>
    <property type="match status" value="1"/>
</dbReference>
<name>A0ABS7PKE6_9SPHN</name>
<evidence type="ECO:0000256" key="1">
    <source>
        <dbReference type="ARBA" id="ARBA00001946"/>
    </source>
</evidence>
<dbReference type="Proteomes" id="UP000706039">
    <property type="component" value="Unassembled WGS sequence"/>
</dbReference>
<evidence type="ECO:0000256" key="3">
    <source>
        <dbReference type="ARBA" id="ARBA00022723"/>
    </source>
</evidence>
<dbReference type="PANTHER" id="PTHR32308">
    <property type="entry name" value="LYASE BETA SUBUNIT, PUTATIVE (AFU_ORTHOLOGUE AFUA_4G13030)-RELATED"/>
    <property type="match status" value="1"/>
</dbReference>